<organism evidence="3 4">
    <name type="scientific">Pedobacter jamesrossensis</name>
    <dbReference type="NCBI Taxonomy" id="1908238"/>
    <lineage>
        <taxon>Bacteria</taxon>
        <taxon>Pseudomonadati</taxon>
        <taxon>Bacteroidota</taxon>
        <taxon>Sphingobacteriia</taxon>
        <taxon>Sphingobacteriales</taxon>
        <taxon>Sphingobacteriaceae</taxon>
        <taxon>Pedobacter</taxon>
    </lineage>
</organism>
<protein>
    <submittedName>
        <fullName evidence="3">META domain-containing protein</fullName>
    </submittedName>
</protein>
<comment type="caution">
    <text evidence="3">The sequence shown here is derived from an EMBL/GenBank/DDBJ whole genome shotgun (WGS) entry which is preliminary data.</text>
</comment>
<dbReference type="PROSITE" id="PS51257">
    <property type="entry name" value="PROKAR_LIPOPROTEIN"/>
    <property type="match status" value="1"/>
</dbReference>
<dbReference type="InterPro" id="IPR053147">
    <property type="entry name" value="Hsp_HslJ-like"/>
</dbReference>
<dbReference type="RefSeq" id="WP_378959048.1">
    <property type="nucleotide sequence ID" value="NZ_JBHRXC010000001.1"/>
</dbReference>
<evidence type="ECO:0000259" key="2">
    <source>
        <dbReference type="Pfam" id="PF03724"/>
    </source>
</evidence>
<keyword evidence="1" id="KW-0732">Signal</keyword>
<dbReference type="PANTHER" id="PTHR35535">
    <property type="entry name" value="HEAT SHOCK PROTEIN HSLJ"/>
    <property type="match status" value="1"/>
</dbReference>
<evidence type="ECO:0000313" key="4">
    <source>
        <dbReference type="Proteomes" id="UP001595792"/>
    </source>
</evidence>
<dbReference type="Proteomes" id="UP001595792">
    <property type="component" value="Unassembled WGS sequence"/>
</dbReference>
<evidence type="ECO:0000256" key="1">
    <source>
        <dbReference type="SAM" id="SignalP"/>
    </source>
</evidence>
<feature type="domain" description="DUF306" evidence="2">
    <location>
        <begin position="24"/>
        <end position="127"/>
    </location>
</feature>
<dbReference type="EMBL" id="JBHSBY010000021">
    <property type="protein sequence ID" value="MFC4195733.1"/>
    <property type="molecule type" value="Genomic_DNA"/>
</dbReference>
<reference evidence="4" key="1">
    <citation type="journal article" date="2019" name="Int. J. Syst. Evol. Microbiol.">
        <title>The Global Catalogue of Microorganisms (GCM) 10K type strain sequencing project: providing services to taxonomists for standard genome sequencing and annotation.</title>
        <authorList>
            <consortium name="The Broad Institute Genomics Platform"/>
            <consortium name="The Broad Institute Genome Sequencing Center for Infectious Disease"/>
            <person name="Wu L."/>
            <person name="Ma J."/>
        </authorList>
    </citation>
    <scope>NUCLEOTIDE SEQUENCE [LARGE SCALE GENOMIC DNA]</scope>
    <source>
        <strain evidence="4">CCM 8689</strain>
    </source>
</reference>
<dbReference type="Pfam" id="PF03724">
    <property type="entry name" value="META"/>
    <property type="match status" value="1"/>
</dbReference>
<dbReference type="InterPro" id="IPR005184">
    <property type="entry name" value="DUF306_Meta_HslJ"/>
</dbReference>
<dbReference type="PANTHER" id="PTHR35535:SF2">
    <property type="entry name" value="DUF306 DOMAIN-CONTAINING PROTEIN"/>
    <property type="match status" value="1"/>
</dbReference>
<dbReference type="InterPro" id="IPR038670">
    <property type="entry name" value="HslJ-like_sf"/>
</dbReference>
<name>A0ABV8NIW9_9SPHI</name>
<evidence type="ECO:0000313" key="3">
    <source>
        <dbReference type="EMBL" id="MFC4195733.1"/>
    </source>
</evidence>
<feature type="chain" id="PRO_5046241623" evidence="1">
    <location>
        <begin position="20"/>
        <end position="132"/>
    </location>
</feature>
<feature type="signal peptide" evidence="1">
    <location>
        <begin position="1"/>
        <end position="19"/>
    </location>
</feature>
<proteinExistence type="predicted"/>
<gene>
    <name evidence="3" type="ORF">ACFOUY_03370</name>
</gene>
<accession>A0ABV8NIW9</accession>
<sequence>MKNLILLSLILCLFSSCLEKIDSKTLTNTKWELTELTGKTLPANAKATLNFADSLKISGKSFCNNYGGQAEIIDNKITLKNIFGTKMFCQETGSAENSYLSALSETNSAKLVDNKLHLLKGEKTLLIFTKIN</sequence>
<keyword evidence="4" id="KW-1185">Reference proteome</keyword>
<dbReference type="Gene3D" id="2.40.128.270">
    <property type="match status" value="1"/>
</dbReference>